<dbReference type="AlphaFoldDB" id="A0A0W0ZGV9"/>
<dbReference type="EMBL" id="LNYY01000019">
    <property type="protein sequence ID" value="KTD68019.1"/>
    <property type="molecule type" value="Genomic_DNA"/>
</dbReference>
<evidence type="ECO:0000313" key="2">
    <source>
        <dbReference type="EMBL" id="KTD68019.1"/>
    </source>
</evidence>
<organism evidence="2 3">
    <name type="scientific">Legionella steelei</name>
    <dbReference type="NCBI Taxonomy" id="947033"/>
    <lineage>
        <taxon>Bacteria</taxon>
        <taxon>Pseudomonadati</taxon>
        <taxon>Pseudomonadota</taxon>
        <taxon>Gammaproteobacteria</taxon>
        <taxon>Legionellales</taxon>
        <taxon>Legionellaceae</taxon>
        <taxon>Legionella</taxon>
    </lineage>
</organism>
<dbReference type="Proteomes" id="UP000054926">
    <property type="component" value="Unassembled WGS sequence"/>
</dbReference>
<dbReference type="OrthoDB" id="5651136at2"/>
<dbReference type="PATRIC" id="fig|947033.5.peg.1258"/>
<keyword evidence="3" id="KW-1185">Reference proteome</keyword>
<accession>A0A0W0ZGV9</accession>
<gene>
    <name evidence="2" type="ORF">Lste_1177</name>
</gene>
<feature type="signal peptide" evidence="1">
    <location>
        <begin position="1"/>
        <end position="18"/>
    </location>
</feature>
<sequence>MKILLTALLLTFTTAALADDSVIVTQTKSWQSVPITVNEQAHTYTIEKGVALPEGEFYYTYPGYRCLKEKKDIVGVNALIFRAGIPGGNNIYCYSE</sequence>
<evidence type="ECO:0000313" key="3">
    <source>
        <dbReference type="Proteomes" id="UP000054926"/>
    </source>
</evidence>
<keyword evidence="1" id="KW-0732">Signal</keyword>
<feature type="chain" id="PRO_5006918645" evidence="1">
    <location>
        <begin position="19"/>
        <end position="96"/>
    </location>
</feature>
<comment type="caution">
    <text evidence="2">The sequence shown here is derived from an EMBL/GenBank/DDBJ whole genome shotgun (WGS) entry which is preliminary data.</text>
</comment>
<proteinExistence type="predicted"/>
<reference evidence="2 3" key="1">
    <citation type="submission" date="2015-11" db="EMBL/GenBank/DDBJ databases">
        <title>Genomic analysis of 38 Legionella species identifies large and diverse effector repertoires.</title>
        <authorList>
            <person name="Burstein D."/>
            <person name="Amaro F."/>
            <person name="Zusman T."/>
            <person name="Lifshitz Z."/>
            <person name="Cohen O."/>
            <person name="Gilbert J.A."/>
            <person name="Pupko T."/>
            <person name="Shuman H.A."/>
            <person name="Segal G."/>
        </authorList>
    </citation>
    <scope>NUCLEOTIDE SEQUENCE [LARGE SCALE GENOMIC DNA]</scope>
    <source>
        <strain evidence="2 3">IMVS3376</strain>
    </source>
</reference>
<evidence type="ECO:0000256" key="1">
    <source>
        <dbReference type="SAM" id="SignalP"/>
    </source>
</evidence>
<protein>
    <submittedName>
        <fullName evidence="2">Secreted protein</fullName>
    </submittedName>
</protein>
<dbReference type="RefSeq" id="WP_058510146.1">
    <property type="nucleotide sequence ID" value="NZ_LNYY01000019.1"/>
</dbReference>
<name>A0A0W0ZGV9_9GAMM</name>